<accession>M6Q332</accession>
<organism evidence="1 2">
    <name type="scientific">Leptospira weilii str. UI 13098</name>
    <dbReference type="NCBI Taxonomy" id="1088542"/>
    <lineage>
        <taxon>Bacteria</taxon>
        <taxon>Pseudomonadati</taxon>
        <taxon>Spirochaetota</taxon>
        <taxon>Spirochaetia</taxon>
        <taxon>Leptospirales</taxon>
        <taxon>Leptospiraceae</taxon>
        <taxon>Leptospira</taxon>
    </lineage>
</organism>
<name>M6Q332_9LEPT</name>
<gene>
    <name evidence="1" type="ORF">LEP1GSC108_4013</name>
</gene>
<dbReference type="EMBL" id="AHNU02000046">
    <property type="protein sequence ID" value="EMN89966.1"/>
    <property type="molecule type" value="Genomic_DNA"/>
</dbReference>
<comment type="caution">
    <text evidence="1">The sequence shown here is derived from an EMBL/GenBank/DDBJ whole genome shotgun (WGS) entry which is preliminary data.</text>
</comment>
<keyword evidence="2" id="KW-1185">Reference proteome</keyword>
<sequence>MQHRLIFKDEKSDKFWNVEVSGNPLRLLTVRPAQPERPKLKLSTARKNV</sequence>
<evidence type="ECO:0000313" key="2">
    <source>
        <dbReference type="Proteomes" id="UP000012118"/>
    </source>
</evidence>
<evidence type="ECO:0000313" key="1">
    <source>
        <dbReference type="EMBL" id="EMN89966.1"/>
    </source>
</evidence>
<reference evidence="1 2" key="1">
    <citation type="submission" date="2013-01" db="EMBL/GenBank/DDBJ databases">
        <authorList>
            <person name="Harkins D.M."/>
            <person name="Durkin A.S."/>
            <person name="Brinkac L.M."/>
            <person name="Haft D.H."/>
            <person name="Selengut J.D."/>
            <person name="Sanka R."/>
            <person name="DePew J."/>
            <person name="Purushe J."/>
            <person name="Chanthongthip A."/>
            <person name="Lattana O."/>
            <person name="Phetsouvanh R."/>
            <person name="Newton P.N."/>
            <person name="Vinetz J.M."/>
            <person name="Sutton G.G."/>
            <person name="Nierman W.C."/>
            <person name="Fouts D.E."/>
        </authorList>
    </citation>
    <scope>NUCLEOTIDE SEQUENCE [LARGE SCALE GENOMIC DNA]</scope>
    <source>
        <strain evidence="1 2">UI 13098</strain>
    </source>
</reference>
<proteinExistence type="predicted"/>
<dbReference type="Gene3D" id="2.20.140.10">
    <property type="entry name" value="WGR domain"/>
    <property type="match status" value="1"/>
</dbReference>
<dbReference type="Proteomes" id="UP000012118">
    <property type="component" value="Unassembled WGS sequence"/>
</dbReference>
<protein>
    <submittedName>
        <fullName evidence="1">Uncharacterized protein</fullName>
    </submittedName>
</protein>
<dbReference type="AlphaFoldDB" id="M6Q332"/>